<dbReference type="EMBL" id="JBEAFC010000008">
    <property type="protein sequence ID" value="KAL1543096.1"/>
    <property type="molecule type" value="Genomic_DNA"/>
</dbReference>
<accession>A0ABD1GG62</accession>
<evidence type="ECO:0000313" key="3">
    <source>
        <dbReference type="EMBL" id="KAL1543096.1"/>
    </source>
</evidence>
<evidence type="ECO:0000259" key="2">
    <source>
        <dbReference type="Pfam" id="PF00888"/>
    </source>
</evidence>
<gene>
    <name evidence="3" type="ORF">AAHA92_20110</name>
</gene>
<feature type="domain" description="Cullin N-terminal" evidence="2">
    <location>
        <begin position="36"/>
        <end position="266"/>
    </location>
</feature>
<keyword evidence="4" id="KW-1185">Reference proteome</keyword>
<evidence type="ECO:0000313" key="4">
    <source>
        <dbReference type="Proteomes" id="UP001567538"/>
    </source>
</evidence>
<dbReference type="InterPro" id="IPR001373">
    <property type="entry name" value="Cullin_N"/>
</dbReference>
<proteinExistence type="inferred from homology"/>
<dbReference type="InterPro" id="IPR016159">
    <property type="entry name" value="Cullin_repeat-like_dom_sf"/>
</dbReference>
<dbReference type="AlphaFoldDB" id="A0ABD1GG62"/>
<comment type="caution">
    <text evidence="3">The sequence shown here is derived from an EMBL/GenBank/DDBJ whole genome shotgun (WGS) entry which is preliminary data.</text>
</comment>
<dbReference type="Gene3D" id="1.20.1310.10">
    <property type="entry name" value="Cullin Repeats"/>
    <property type="match status" value="2"/>
</dbReference>
<reference evidence="3 4" key="1">
    <citation type="submission" date="2024-06" db="EMBL/GenBank/DDBJ databases">
        <title>A chromosome level genome sequence of Diviner's sage (Salvia divinorum).</title>
        <authorList>
            <person name="Ford S.A."/>
            <person name="Ro D.-K."/>
            <person name="Ness R.W."/>
            <person name="Phillips M.A."/>
        </authorList>
    </citation>
    <scope>NUCLEOTIDE SEQUENCE [LARGE SCALE GENOMIC DNA]</scope>
    <source>
        <strain evidence="3">SAF-2024a</strain>
        <tissue evidence="3">Leaf</tissue>
    </source>
</reference>
<evidence type="ECO:0000256" key="1">
    <source>
        <dbReference type="ARBA" id="ARBA00006019"/>
    </source>
</evidence>
<dbReference type="InterPro" id="IPR045093">
    <property type="entry name" value="Cullin"/>
</dbReference>
<dbReference type="Pfam" id="PF00888">
    <property type="entry name" value="Cullin"/>
    <property type="match status" value="1"/>
</dbReference>
<protein>
    <recommendedName>
        <fullName evidence="2">Cullin N-terminal domain-containing protein</fullName>
    </recommendedName>
</protein>
<comment type="similarity">
    <text evidence="1">Belongs to the cullin family.</text>
</comment>
<organism evidence="3 4">
    <name type="scientific">Salvia divinorum</name>
    <name type="common">Maria pastora</name>
    <name type="synonym">Diviner's sage</name>
    <dbReference type="NCBI Taxonomy" id="28513"/>
    <lineage>
        <taxon>Eukaryota</taxon>
        <taxon>Viridiplantae</taxon>
        <taxon>Streptophyta</taxon>
        <taxon>Embryophyta</taxon>
        <taxon>Tracheophyta</taxon>
        <taxon>Spermatophyta</taxon>
        <taxon>Magnoliopsida</taxon>
        <taxon>eudicotyledons</taxon>
        <taxon>Gunneridae</taxon>
        <taxon>Pentapetalae</taxon>
        <taxon>asterids</taxon>
        <taxon>lamiids</taxon>
        <taxon>Lamiales</taxon>
        <taxon>Lamiaceae</taxon>
        <taxon>Nepetoideae</taxon>
        <taxon>Mentheae</taxon>
        <taxon>Salviinae</taxon>
        <taxon>Salvia</taxon>
        <taxon>Salvia subgen. Calosphace</taxon>
    </lineage>
</organism>
<dbReference type="Proteomes" id="UP001567538">
    <property type="component" value="Unassembled WGS sequence"/>
</dbReference>
<sequence>MSQPSMAVMTFDEAWPILQEEGVNKIINNLRLDPSRQIFTSDEYMRLYTTVYSVASPNNLGPEVDKLYEQYKKTFEDYVSSEVLPSLRGKESNDLLKELLRGWENHRIMLYWLSRFFNYLSRYYISKKGLPSLKETSHLVFYDKVYGEIKEQVIRDVASFREREGVAALAKQVVSIFEEIGGDALKNLESDIEEAMVEDSAEFYSRKALDWMSIMSYDEYMLKVEQCLEMEESRVSEYSKLTDKNRVLEAVQHELLNVHAQKLEAKREMK</sequence>
<dbReference type="SUPFAM" id="SSF74788">
    <property type="entry name" value="Cullin repeat-like"/>
    <property type="match status" value="1"/>
</dbReference>
<dbReference type="PANTHER" id="PTHR11932">
    <property type="entry name" value="CULLIN"/>
    <property type="match status" value="1"/>
</dbReference>
<name>A0ABD1GG62_SALDI</name>